<keyword evidence="3" id="KW-1185">Reference proteome</keyword>
<dbReference type="EMBL" id="BMAU01021399">
    <property type="protein sequence ID" value="GFY31568.1"/>
    <property type="molecule type" value="Genomic_DNA"/>
</dbReference>
<evidence type="ECO:0000313" key="2">
    <source>
        <dbReference type="EMBL" id="GFY31568.1"/>
    </source>
</evidence>
<dbReference type="Proteomes" id="UP000887159">
    <property type="component" value="Unassembled WGS sequence"/>
</dbReference>
<feature type="region of interest" description="Disordered" evidence="1">
    <location>
        <begin position="1"/>
        <end position="26"/>
    </location>
</feature>
<comment type="caution">
    <text evidence="2">The sequence shown here is derived from an EMBL/GenBank/DDBJ whole genome shotgun (WGS) entry which is preliminary data.</text>
</comment>
<organism evidence="2 3">
    <name type="scientific">Trichonephila clavipes</name>
    <name type="common">Golden silk orbweaver</name>
    <name type="synonym">Nephila clavipes</name>
    <dbReference type="NCBI Taxonomy" id="2585209"/>
    <lineage>
        <taxon>Eukaryota</taxon>
        <taxon>Metazoa</taxon>
        <taxon>Ecdysozoa</taxon>
        <taxon>Arthropoda</taxon>
        <taxon>Chelicerata</taxon>
        <taxon>Arachnida</taxon>
        <taxon>Araneae</taxon>
        <taxon>Araneomorphae</taxon>
        <taxon>Entelegynae</taxon>
        <taxon>Araneoidea</taxon>
        <taxon>Nephilidae</taxon>
        <taxon>Trichonephila</taxon>
    </lineage>
</organism>
<evidence type="ECO:0000313" key="3">
    <source>
        <dbReference type="Proteomes" id="UP000887159"/>
    </source>
</evidence>
<proteinExistence type="predicted"/>
<sequence length="92" mass="10694">MERRGLQSRQNCSRVDIRSQSSSVDEARFGESGEYVLKQVHFEEVVKYISWCYGCSSCRSNCRRLDEVHEPKSPQEIVHQKRTGIDVLPFKS</sequence>
<dbReference type="AlphaFoldDB" id="A0A8X6WAT1"/>
<reference evidence="2" key="1">
    <citation type="submission" date="2020-08" db="EMBL/GenBank/DDBJ databases">
        <title>Multicomponent nature underlies the extraordinary mechanical properties of spider dragline silk.</title>
        <authorList>
            <person name="Kono N."/>
            <person name="Nakamura H."/>
            <person name="Mori M."/>
            <person name="Yoshida Y."/>
            <person name="Ohtoshi R."/>
            <person name="Malay A.D."/>
            <person name="Moran D.A.P."/>
            <person name="Tomita M."/>
            <person name="Numata K."/>
            <person name="Arakawa K."/>
        </authorList>
    </citation>
    <scope>NUCLEOTIDE SEQUENCE</scope>
</reference>
<name>A0A8X6WAT1_TRICX</name>
<accession>A0A8X6WAT1</accession>
<feature type="compositionally biased region" description="Polar residues" evidence="1">
    <location>
        <begin position="7"/>
        <end position="24"/>
    </location>
</feature>
<evidence type="ECO:0000256" key="1">
    <source>
        <dbReference type="SAM" id="MobiDB-lite"/>
    </source>
</evidence>
<gene>
    <name evidence="2" type="ORF">TNCV_4694121</name>
</gene>
<protein>
    <submittedName>
        <fullName evidence="2">Uncharacterized protein</fullName>
    </submittedName>
</protein>